<evidence type="ECO:0000256" key="6">
    <source>
        <dbReference type="PROSITE-ProRule" id="PRU01091"/>
    </source>
</evidence>
<accession>A0A919A3R7</accession>
<evidence type="ECO:0000256" key="5">
    <source>
        <dbReference type="ARBA" id="ARBA00023163"/>
    </source>
</evidence>
<feature type="region of interest" description="Disordered" evidence="7">
    <location>
        <begin position="9"/>
        <end position="46"/>
    </location>
</feature>
<dbReference type="RefSeq" id="WP_229903664.1">
    <property type="nucleotide sequence ID" value="NZ_BNBC01000021.1"/>
</dbReference>
<dbReference type="InterPro" id="IPR001867">
    <property type="entry name" value="OmpR/PhoB-type_DNA-bd"/>
</dbReference>
<dbReference type="Proteomes" id="UP000641386">
    <property type="component" value="Unassembled WGS sequence"/>
</dbReference>
<dbReference type="CDD" id="cd15831">
    <property type="entry name" value="BTAD"/>
    <property type="match status" value="1"/>
</dbReference>
<feature type="compositionally biased region" description="Low complexity" evidence="7">
    <location>
        <begin position="285"/>
        <end position="310"/>
    </location>
</feature>
<organism evidence="9 10">
    <name type="scientific">Streptomyces spiralis</name>
    <dbReference type="NCBI Taxonomy" id="66376"/>
    <lineage>
        <taxon>Bacteria</taxon>
        <taxon>Bacillati</taxon>
        <taxon>Actinomycetota</taxon>
        <taxon>Actinomycetes</taxon>
        <taxon>Kitasatosporales</taxon>
        <taxon>Streptomycetaceae</taxon>
        <taxon>Streptomyces</taxon>
    </lineage>
</organism>
<dbReference type="Gene3D" id="1.25.40.10">
    <property type="entry name" value="Tetratricopeptide repeat domain"/>
    <property type="match status" value="2"/>
</dbReference>
<keyword evidence="4 6" id="KW-0238">DNA-binding</keyword>
<dbReference type="InterPro" id="IPR036388">
    <property type="entry name" value="WH-like_DNA-bd_sf"/>
</dbReference>
<dbReference type="InterPro" id="IPR051677">
    <property type="entry name" value="AfsR-DnrI-RedD_regulator"/>
</dbReference>
<dbReference type="SMART" id="SM01043">
    <property type="entry name" value="BTAD"/>
    <property type="match status" value="1"/>
</dbReference>
<dbReference type="SMART" id="SM00862">
    <property type="entry name" value="Trans_reg_C"/>
    <property type="match status" value="1"/>
</dbReference>
<protein>
    <recommendedName>
        <fullName evidence="8">OmpR/PhoB-type domain-containing protein</fullName>
    </recommendedName>
</protein>
<dbReference type="PRINTS" id="PR00364">
    <property type="entry name" value="DISEASERSIST"/>
</dbReference>
<dbReference type="PANTHER" id="PTHR35807">
    <property type="entry name" value="TRANSCRIPTIONAL REGULATOR REDD-RELATED"/>
    <property type="match status" value="1"/>
</dbReference>
<dbReference type="GO" id="GO:0003677">
    <property type="term" value="F:DNA binding"/>
    <property type="evidence" value="ECO:0007669"/>
    <property type="project" value="UniProtKB-UniRule"/>
</dbReference>
<feature type="domain" description="OmpR/PhoB-type" evidence="8">
    <location>
        <begin position="20"/>
        <end position="126"/>
    </location>
</feature>
<feature type="DNA-binding region" description="OmpR/PhoB-type" evidence="6">
    <location>
        <begin position="20"/>
        <end position="126"/>
    </location>
</feature>
<dbReference type="GO" id="GO:0006355">
    <property type="term" value="P:regulation of DNA-templated transcription"/>
    <property type="evidence" value="ECO:0007669"/>
    <property type="project" value="InterPro"/>
</dbReference>
<feature type="compositionally biased region" description="Gly residues" evidence="7">
    <location>
        <begin position="23"/>
        <end position="41"/>
    </location>
</feature>
<evidence type="ECO:0000256" key="4">
    <source>
        <dbReference type="ARBA" id="ARBA00023125"/>
    </source>
</evidence>
<keyword evidence="5" id="KW-0804">Transcription</keyword>
<keyword evidence="2" id="KW-0902">Two-component regulatory system</keyword>
<evidence type="ECO:0000256" key="1">
    <source>
        <dbReference type="ARBA" id="ARBA00005820"/>
    </source>
</evidence>
<dbReference type="SUPFAM" id="SSF48452">
    <property type="entry name" value="TPR-like"/>
    <property type="match status" value="2"/>
</dbReference>
<dbReference type="Pfam" id="PF03704">
    <property type="entry name" value="BTAD"/>
    <property type="match status" value="1"/>
</dbReference>
<gene>
    <name evidence="9" type="ORF">GCM10014715_45070</name>
</gene>
<dbReference type="InterPro" id="IPR016032">
    <property type="entry name" value="Sig_transdc_resp-reg_C-effctor"/>
</dbReference>
<feature type="region of interest" description="Disordered" evidence="7">
    <location>
        <begin position="279"/>
        <end position="310"/>
    </location>
</feature>
<reference evidence="9" key="1">
    <citation type="journal article" date="2014" name="Int. J. Syst. Evol. Microbiol.">
        <title>Complete genome sequence of Corynebacterium casei LMG S-19264T (=DSM 44701T), isolated from a smear-ripened cheese.</title>
        <authorList>
            <consortium name="US DOE Joint Genome Institute (JGI-PGF)"/>
            <person name="Walter F."/>
            <person name="Albersmeier A."/>
            <person name="Kalinowski J."/>
            <person name="Ruckert C."/>
        </authorList>
    </citation>
    <scope>NUCLEOTIDE SEQUENCE</scope>
    <source>
        <strain evidence="9">JCM 3302</strain>
    </source>
</reference>
<evidence type="ECO:0000259" key="8">
    <source>
        <dbReference type="PROSITE" id="PS51755"/>
    </source>
</evidence>
<keyword evidence="3" id="KW-0805">Transcription regulation</keyword>
<dbReference type="SUPFAM" id="SSF52540">
    <property type="entry name" value="P-loop containing nucleoside triphosphate hydrolases"/>
    <property type="match status" value="1"/>
</dbReference>
<dbReference type="AlphaFoldDB" id="A0A919A3R7"/>
<dbReference type="Pfam" id="PF00486">
    <property type="entry name" value="Trans_reg_C"/>
    <property type="match status" value="1"/>
</dbReference>
<evidence type="ECO:0000256" key="7">
    <source>
        <dbReference type="SAM" id="MobiDB-lite"/>
    </source>
</evidence>
<reference evidence="9" key="2">
    <citation type="submission" date="2020-09" db="EMBL/GenBank/DDBJ databases">
        <authorList>
            <person name="Sun Q."/>
            <person name="Ohkuma M."/>
        </authorList>
    </citation>
    <scope>NUCLEOTIDE SEQUENCE</scope>
    <source>
        <strain evidence="9">JCM 3302</strain>
    </source>
</reference>
<keyword evidence="10" id="KW-1185">Reference proteome</keyword>
<dbReference type="Gene3D" id="1.10.10.10">
    <property type="entry name" value="Winged helix-like DNA-binding domain superfamily/Winged helix DNA-binding domain"/>
    <property type="match status" value="1"/>
</dbReference>
<dbReference type="GO" id="GO:0000160">
    <property type="term" value="P:phosphorelay signal transduction system"/>
    <property type="evidence" value="ECO:0007669"/>
    <property type="project" value="UniProtKB-KW"/>
</dbReference>
<evidence type="ECO:0000313" key="9">
    <source>
        <dbReference type="EMBL" id="GHE84058.1"/>
    </source>
</evidence>
<evidence type="ECO:0000256" key="2">
    <source>
        <dbReference type="ARBA" id="ARBA00023012"/>
    </source>
</evidence>
<dbReference type="SUPFAM" id="SSF46894">
    <property type="entry name" value="C-terminal effector domain of the bipartite response regulators"/>
    <property type="match status" value="1"/>
</dbReference>
<dbReference type="FunFam" id="1.25.40.10:FF:000222">
    <property type="entry name" value="SARP family transcriptional regulator"/>
    <property type="match status" value="1"/>
</dbReference>
<proteinExistence type="inferred from homology"/>
<dbReference type="PROSITE" id="PS51755">
    <property type="entry name" value="OMPR_PHOB"/>
    <property type="match status" value="1"/>
</dbReference>
<evidence type="ECO:0000313" key="10">
    <source>
        <dbReference type="Proteomes" id="UP000641386"/>
    </source>
</evidence>
<dbReference type="PANTHER" id="PTHR35807:SF1">
    <property type="entry name" value="TRANSCRIPTIONAL REGULATOR REDD"/>
    <property type="match status" value="1"/>
</dbReference>
<dbReference type="EMBL" id="BNBC01000021">
    <property type="protein sequence ID" value="GHE84058.1"/>
    <property type="molecule type" value="Genomic_DNA"/>
</dbReference>
<dbReference type="Gene3D" id="3.40.50.300">
    <property type="entry name" value="P-loop containing nucleotide triphosphate hydrolases"/>
    <property type="match status" value="1"/>
</dbReference>
<sequence length="927" mass="97524">MSGTRFRILGPLEITGPEAGSGPEDGSGSGPGGESGSGTDAGGSSISYTPRAAKLRVVLGTLLVRANEVVSVDTLIDELWPTAPPRTATTTLQVYVSQVRKLLRSADPRHGQDALVTRSPGYVLRAVGEELDAAVFEEVSERGRRALAAGDFASASRLLRRAVGLWRGPVLSDTPHGPLLESAAVRLAEARMTALGERIQADLRLGRHHDLVGELQSLTAEHPLREDLRLHLMVALYRCSRAAEALEVYGVLRRTLVNELGIEPGPRSQRLHRRILEGDPALLHPGGEPQAPAGRAAGEGPAEGRAAMGRTAVRRAAVDRAAVDRAVMGEVTGPGSAHHGDGCLPGADPSFVGRGAELAEVERMLREDPGAVRVAVTGMPGIGKTAFAVEGAHRVADDFPDGRFFLELRPSDDRTPLTADEAVRLLHDVVRRADGTADGGPRESLASRRMLLVLDGADSAAQVREVLAAAPGSAALITGHRVPAGIDGLRTVVLGALTAGEARRMFDGAAEPSAVAEIVELCGGHPLALRIAAGLLGARPHWTAAALAARLRDERTRFGVLRTGDVQVRGHLLAAYASGAGAERRAFRLLGLLPPGEFAPGHAAAVLGLSEGDALDLVEGLVDAGLLEVAPGGGYRLPELLRLLAAEELSAREDAATVRAATERMCEAYAPQAEALTTTGPGPVPVPTAAAVHVHPVRSVRTAHPLRPVPARLARVAYEAGLWELTVRLAGGVEPEGGEEDAEGVCALALEAARRCGDRTAEARMLRVLGDLAWQWRRPGPAREHYERAWAVADDAGAREEAGRALVGLAELCLDTGAAPEAAELLRSAVTAMPAPEHVRGRYEACRALALVALESEGPDAARVWFGRCLDLARELRDVRLEAYALRSLRALHAPGSGGAGQPLETRPGVWRLRPRFSGASAAWASV</sequence>
<comment type="caution">
    <text evidence="9">The sequence shown here is derived from an EMBL/GenBank/DDBJ whole genome shotgun (WGS) entry which is preliminary data.</text>
</comment>
<comment type="similarity">
    <text evidence="1">Belongs to the AfsR/DnrI/RedD regulatory family.</text>
</comment>
<dbReference type="InterPro" id="IPR027417">
    <property type="entry name" value="P-loop_NTPase"/>
</dbReference>
<dbReference type="InterPro" id="IPR005158">
    <property type="entry name" value="BTAD"/>
</dbReference>
<evidence type="ECO:0000256" key="3">
    <source>
        <dbReference type="ARBA" id="ARBA00023015"/>
    </source>
</evidence>
<dbReference type="InterPro" id="IPR011990">
    <property type="entry name" value="TPR-like_helical_dom_sf"/>
</dbReference>
<name>A0A919A3R7_9ACTN</name>